<keyword evidence="3" id="KW-0805">Transcription regulation</keyword>
<evidence type="ECO:0000259" key="6">
    <source>
        <dbReference type="Pfam" id="PF04542"/>
    </source>
</evidence>
<dbReference type="SUPFAM" id="SSF88946">
    <property type="entry name" value="Sigma2 domain of RNA polymerase sigma factors"/>
    <property type="match status" value="1"/>
</dbReference>
<dbReference type="NCBIfam" id="NF006089">
    <property type="entry name" value="PRK08241.1"/>
    <property type="match status" value="1"/>
</dbReference>
<dbReference type="InterPro" id="IPR039425">
    <property type="entry name" value="RNA_pol_sigma-70-like"/>
</dbReference>
<dbReference type="Gene3D" id="1.10.1740.10">
    <property type="match status" value="1"/>
</dbReference>
<dbReference type="Pfam" id="PF08281">
    <property type="entry name" value="Sigma70_r4_2"/>
    <property type="match status" value="1"/>
</dbReference>
<evidence type="ECO:0000256" key="5">
    <source>
        <dbReference type="ARBA" id="ARBA00023163"/>
    </source>
</evidence>
<dbReference type="EMBL" id="JYJA01000037">
    <property type="protein sequence ID" value="KJL41436.1"/>
    <property type="molecule type" value="Genomic_DNA"/>
</dbReference>
<dbReference type="NCBIfam" id="TIGR02937">
    <property type="entry name" value="sigma70-ECF"/>
    <property type="match status" value="1"/>
</dbReference>
<dbReference type="AlphaFoldDB" id="A0A0M2H541"/>
<feature type="domain" description="SnoaL-like" evidence="8">
    <location>
        <begin position="195"/>
        <end position="274"/>
    </location>
</feature>
<dbReference type="Pfam" id="PF12680">
    <property type="entry name" value="SnoaL_2"/>
    <property type="match status" value="1"/>
</dbReference>
<dbReference type="InterPro" id="IPR007627">
    <property type="entry name" value="RNA_pol_sigma70_r2"/>
</dbReference>
<comment type="subunit">
    <text evidence="2">Interacts transiently with the RNA polymerase catalytic core formed by RpoA, RpoB, RpoC and RpoZ (2 alpha, 1 beta, 1 beta' and 1 omega subunit) to form the RNA polymerase holoenzyme that can initiate transcription.</text>
</comment>
<keyword evidence="4" id="KW-0731">Sigma factor</keyword>
<dbReference type="PANTHER" id="PTHR43133">
    <property type="entry name" value="RNA POLYMERASE ECF-TYPE SIGMA FACTO"/>
    <property type="match status" value="1"/>
</dbReference>
<accession>A0A0M2H541</accession>
<dbReference type="GO" id="GO:0006352">
    <property type="term" value="P:DNA-templated transcription initiation"/>
    <property type="evidence" value="ECO:0007669"/>
    <property type="project" value="InterPro"/>
</dbReference>
<dbReference type="InterPro" id="IPR014284">
    <property type="entry name" value="RNA_pol_sigma-70_dom"/>
</dbReference>
<keyword evidence="5" id="KW-0804">Transcription</keyword>
<evidence type="ECO:0000256" key="3">
    <source>
        <dbReference type="ARBA" id="ARBA00023015"/>
    </source>
</evidence>
<dbReference type="GO" id="GO:0003677">
    <property type="term" value="F:DNA binding"/>
    <property type="evidence" value="ECO:0007669"/>
    <property type="project" value="InterPro"/>
</dbReference>
<dbReference type="GO" id="GO:0016987">
    <property type="term" value="F:sigma factor activity"/>
    <property type="evidence" value="ECO:0007669"/>
    <property type="project" value="UniProtKB-KW"/>
</dbReference>
<feature type="domain" description="RNA polymerase sigma factor 70 region 4 type 2" evidence="7">
    <location>
        <begin position="128"/>
        <end position="179"/>
    </location>
</feature>
<evidence type="ECO:0000259" key="8">
    <source>
        <dbReference type="Pfam" id="PF12680"/>
    </source>
</evidence>
<keyword evidence="10" id="KW-1185">Reference proteome</keyword>
<name>A0A0M2H541_MICTR</name>
<gene>
    <name evidence="9" type="primary">sigG</name>
    <name evidence="9" type="ORF">RS82_02665</name>
</gene>
<proteinExistence type="inferred from homology"/>
<dbReference type="CDD" id="cd00531">
    <property type="entry name" value="NTF2_like"/>
    <property type="match status" value="1"/>
</dbReference>
<evidence type="ECO:0000259" key="7">
    <source>
        <dbReference type="Pfam" id="PF08281"/>
    </source>
</evidence>
<evidence type="ECO:0000256" key="4">
    <source>
        <dbReference type="ARBA" id="ARBA00023082"/>
    </source>
</evidence>
<dbReference type="Gene3D" id="3.10.450.50">
    <property type="match status" value="1"/>
</dbReference>
<comment type="caution">
    <text evidence="9">The sequence shown here is derived from an EMBL/GenBank/DDBJ whole genome shotgun (WGS) entry which is preliminary data.</text>
</comment>
<dbReference type="Pfam" id="PF04542">
    <property type="entry name" value="Sigma70_r2"/>
    <property type="match status" value="1"/>
</dbReference>
<dbReference type="OrthoDB" id="7376212at2"/>
<evidence type="ECO:0000313" key="9">
    <source>
        <dbReference type="EMBL" id="KJL41436.1"/>
    </source>
</evidence>
<comment type="similarity">
    <text evidence="1">Belongs to the sigma-70 factor family. ECF subfamily.</text>
</comment>
<dbReference type="InterPro" id="IPR032710">
    <property type="entry name" value="NTF2-like_dom_sf"/>
</dbReference>
<feature type="domain" description="RNA polymerase sigma-70 region 2" evidence="6">
    <location>
        <begin position="13"/>
        <end position="74"/>
    </location>
</feature>
<dbReference type="Gene3D" id="1.10.10.10">
    <property type="entry name" value="Winged helix-like DNA-binding domain superfamily/Winged helix DNA-binding domain"/>
    <property type="match status" value="1"/>
</dbReference>
<dbReference type="SUPFAM" id="SSF54427">
    <property type="entry name" value="NTF2-like"/>
    <property type="match status" value="1"/>
</dbReference>
<dbReference type="InterPro" id="IPR013249">
    <property type="entry name" value="RNA_pol_sigma70_r4_t2"/>
</dbReference>
<evidence type="ECO:0000256" key="1">
    <source>
        <dbReference type="ARBA" id="ARBA00010641"/>
    </source>
</evidence>
<dbReference type="PANTHER" id="PTHR43133:SF65">
    <property type="entry name" value="ECF RNA POLYMERASE SIGMA FACTOR SIGG"/>
    <property type="match status" value="1"/>
</dbReference>
<dbReference type="Proteomes" id="UP000034098">
    <property type="component" value="Unassembled WGS sequence"/>
</dbReference>
<reference evidence="9 10" key="1">
    <citation type="submission" date="2015-02" db="EMBL/GenBank/DDBJ databases">
        <title>Draft genome sequences of ten Microbacterium spp. with emphasis on heavy metal contaminated environments.</title>
        <authorList>
            <person name="Corretto E."/>
        </authorList>
    </citation>
    <scope>NUCLEOTIDE SEQUENCE [LARGE SCALE GENOMIC DNA]</scope>
    <source>
        <strain evidence="9 10">DSM 8608</strain>
    </source>
</reference>
<evidence type="ECO:0000313" key="10">
    <source>
        <dbReference type="Proteomes" id="UP000034098"/>
    </source>
</evidence>
<dbReference type="InterPro" id="IPR036388">
    <property type="entry name" value="WH-like_DNA-bd_sf"/>
</dbReference>
<organism evidence="9 10">
    <name type="scientific">Microbacterium trichothecenolyticum</name>
    <name type="common">Aureobacterium trichothecenolyticum</name>
    <dbReference type="NCBI Taxonomy" id="69370"/>
    <lineage>
        <taxon>Bacteria</taxon>
        <taxon>Bacillati</taxon>
        <taxon>Actinomycetota</taxon>
        <taxon>Actinomycetes</taxon>
        <taxon>Micrococcales</taxon>
        <taxon>Microbacteriaceae</taxon>
        <taxon>Microbacterium</taxon>
    </lineage>
</organism>
<dbReference type="SUPFAM" id="SSF88659">
    <property type="entry name" value="Sigma3 and sigma4 domains of RNA polymerase sigma factors"/>
    <property type="match status" value="1"/>
</dbReference>
<dbReference type="RefSeq" id="WP_052676831.1">
    <property type="nucleotide sequence ID" value="NZ_JYJA01000037.1"/>
</dbReference>
<dbReference type="InterPro" id="IPR013325">
    <property type="entry name" value="RNA_pol_sigma_r2"/>
</dbReference>
<dbReference type="InterPro" id="IPR013324">
    <property type="entry name" value="RNA_pol_sigma_r3/r4-like"/>
</dbReference>
<dbReference type="PATRIC" id="fig|69370.6.peg.2707"/>
<sequence length="312" mass="34720">MAEFDEVELSGIRRRLMPFCYQMLGSPFEAEDAVQDAMERIWRARRSFDPERASIATWAYRIARNVCLDRLREAPRRPLPRDLQEPGIEIGAPLVPAFDVPWLTPAPTGWLAGSDVETVVERRSDVRLAVTAMLQSLSPLQRGAFVLRDLVGLSAVEAAEALEVSVASANSALQRARVAISTGARRPHTLAPTSVERYARAIERADVAALASLVADDLVFEMPPVPAWSRGRDTYRDFMVDFFARRGEDWETAPISANGQPGILLYRLTADGRRPHTVQIFDGDASGMVAHVLVYQDPRLFALFENEFSPGR</sequence>
<evidence type="ECO:0000256" key="2">
    <source>
        <dbReference type="ARBA" id="ARBA00011344"/>
    </source>
</evidence>
<protein>
    <submittedName>
        <fullName evidence="9">ECF RNA polymerase sigma factor SigG</fullName>
    </submittedName>
</protein>
<dbReference type="InterPro" id="IPR037401">
    <property type="entry name" value="SnoaL-like"/>
</dbReference>